<dbReference type="PANTHER" id="PTHR38339">
    <property type="entry name" value="TRANSGLUTAMINASE DOMAIN PROTEIN"/>
    <property type="match status" value="1"/>
</dbReference>
<proteinExistence type="predicted"/>
<keyword evidence="3" id="KW-0378">Hydrolase</keyword>
<feature type="domain" description="Transglutaminase-like" evidence="2">
    <location>
        <begin position="206"/>
        <end position="269"/>
    </location>
</feature>
<dbReference type="PROSITE" id="PS51257">
    <property type="entry name" value="PROKAR_LIPOPROTEIN"/>
    <property type="match status" value="1"/>
</dbReference>
<feature type="chain" id="PRO_5039584442" evidence="1">
    <location>
        <begin position="21"/>
        <end position="353"/>
    </location>
</feature>
<keyword evidence="4" id="KW-1185">Reference proteome</keyword>
<gene>
    <name evidence="3" type="ORF">SAMN04488530_1452</name>
</gene>
<dbReference type="InterPro" id="IPR038765">
    <property type="entry name" value="Papain-like_cys_pep_sf"/>
</dbReference>
<evidence type="ECO:0000256" key="1">
    <source>
        <dbReference type="SAM" id="SignalP"/>
    </source>
</evidence>
<sequence length="353" mass="39375">MKRKISVIVLGVVMSLSLLAGCTKTTPSESDGDTKTTTEVEKKVVNGTVTYNVDLTKYEKGKKVRLWLPVAQTNEEQTVEDVKYDAAGAKASLEKDKEGNQMLYVEWDENADPATRKVTCSFAATRSEVLRPELKESGTIPEDMDEYLKSSKMVVTDGNMKKLADEITKDKNTVLEKSRAIYDWVIANMNRDESVIGCGIGDVEKLLVTKGGKCTDINSVFIGLCRAAGIPAREMFGVRMNDDDITKNQHCWSQFYLPGTGWVNADPADVLKAALKNNWDKDSKETKDLQEYFWGSMDAQRVELSRGRDLVLAPAQAGEPLNNFGYPYAEVDDKPIDYYEASNFVYTISFAKK</sequence>
<dbReference type="Gene3D" id="3.10.620.30">
    <property type="match status" value="1"/>
</dbReference>
<dbReference type="PANTHER" id="PTHR38339:SF1">
    <property type="entry name" value="TRANSGLUTAMINASE-LIKE DOMAIN-CONTAINING PROTEIN"/>
    <property type="match status" value="1"/>
</dbReference>
<dbReference type="GO" id="GO:0008233">
    <property type="term" value="F:peptidase activity"/>
    <property type="evidence" value="ECO:0007669"/>
    <property type="project" value="UniProtKB-KW"/>
</dbReference>
<evidence type="ECO:0000313" key="4">
    <source>
        <dbReference type="Proteomes" id="UP000243255"/>
    </source>
</evidence>
<keyword evidence="3" id="KW-0645">Protease</keyword>
<dbReference type="AlphaFoldDB" id="A0A1M5SRD6"/>
<name>A0A1M5SRD6_9FIRM</name>
<reference evidence="4" key="1">
    <citation type="submission" date="2016-11" db="EMBL/GenBank/DDBJ databases">
        <authorList>
            <person name="Varghese N."/>
            <person name="Submissions S."/>
        </authorList>
    </citation>
    <scope>NUCLEOTIDE SEQUENCE [LARGE SCALE GENOMIC DNA]</scope>
    <source>
        <strain evidence="4">DSM 2635</strain>
    </source>
</reference>
<dbReference type="EMBL" id="FQWX01000045">
    <property type="protein sequence ID" value="SHH41055.1"/>
    <property type="molecule type" value="Genomic_DNA"/>
</dbReference>
<dbReference type="Pfam" id="PF01841">
    <property type="entry name" value="Transglut_core"/>
    <property type="match status" value="1"/>
</dbReference>
<feature type="signal peptide" evidence="1">
    <location>
        <begin position="1"/>
        <end position="20"/>
    </location>
</feature>
<organism evidence="3 4">
    <name type="scientific">Asaccharospora irregularis DSM 2635</name>
    <dbReference type="NCBI Taxonomy" id="1121321"/>
    <lineage>
        <taxon>Bacteria</taxon>
        <taxon>Bacillati</taxon>
        <taxon>Bacillota</taxon>
        <taxon>Clostridia</taxon>
        <taxon>Peptostreptococcales</taxon>
        <taxon>Peptostreptococcaceae</taxon>
        <taxon>Asaccharospora</taxon>
    </lineage>
</organism>
<protein>
    <submittedName>
        <fullName evidence="3">Transglutaminase-like enzyme, putative cysteine protease</fullName>
    </submittedName>
</protein>
<dbReference type="Proteomes" id="UP000243255">
    <property type="component" value="Unassembled WGS sequence"/>
</dbReference>
<dbReference type="InterPro" id="IPR002931">
    <property type="entry name" value="Transglutaminase-like"/>
</dbReference>
<dbReference type="OrthoDB" id="9804872at2"/>
<evidence type="ECO:0000313" key="3">
    <source>
        <dbReference type="EMBL" id="SHH41055.1"/>
    </source>
</evidence>
<dbReference type="GO" id="GO:0006508">
    <property type="term" value="P:proteolysis"/>
    <property type="evidence" value="ECO:0007669"/>
    <property type="project" value="UniProtKB-KW"/>
</dbReference>
<dbReference type="SMART" id="SM00460">
    <property type="entry name" value="TGc"/>
    <property type="match status" value="1"/>
</dbReference>
<accession>A0A1M5SRD6</accession>
<dbReference type="STRING" id="1121321.SAMN04488530_1452"/>
<evidence type="ECO:0000259" key="2">
    <source>
        <dbReference type="SMART" id="SM00460"/>
    </source>
</evidence>
<dbReference type="SUPFAM" id="SSF54001">
    <property type="entry name" value="Cysteine proteinases"/>
    <property type="match status" value="1"/>
</dbReference>
<keyword evidence="1" id="KW-0732">Signal</keyword>